<dbReference type="Proteomes" id="UP001155182">
    <property type="component" value="Unassembled WGS sequence"/>
</dbReference>
<gene>
    <name evidence="2" type="ORF">NF867_09400</name>
</gene>
<keyword evidence="3" id="KW-1185">Reference proteome</keyword>
<feature type="transmembrane region" description="Helical" evidence="1">
    <location>
        <begin position="56"/>
        <end position="75"/>
    </location>
</feature>
<keyword evidence="1" id="KW-0812">Transmembrane</keyword>
<evidence type="ECO:0000313" key="2">
    <source>
        <dbReference type="EMBL" id="MCO4293078.1"/>
    </source>
</evidence>
<accession>A0A9X2JCI1</accession>
<reference evidence="2" key="1">
    <citation type="submission" date="2022-06" db="EMBL/GenBank/DDBJ databases">
        <title>Solitalea sp. MAHUQ-68 isolated from rhizospheric soil.</title>
        <authorList>
            <person name="Huq M.A."/>
        </authorList>
    </citation>
    <scope>NUCLEOTIDE SEQUENCE</scope>
    <source>
        <strain evidence="2">MAHUQ-68</strain>
    </source>
</reference>
<feature type="transmembrane region" description="Helical" evidence="1">
    <location>
        <begin position="32"/>
        <end position="50"/>
    </location>
</feature>
<keyword evidence="1" id="KW-0472">Membrane</keyword>
<dbReference type="AlphaFoldDB" id="A0A9X2JCI1"/>
<evidence type="ECO:0000313" key="3">
    <source>
        <dbReference type="Proteomes" id="UP001155182"/>
    </source>
</evidence>
<name>A0A9X2JCI1_9SPHI</name>
<protein>
    <submittedName>
        <fullName evidence="2">Uncharacterized protein</fullName>
    </submittedName>
</protein>
<feature type="non-terminal residue" evidence="2">
    <location>
        <position position="98"/>
    </location>
</feature>
<proteinExistence type="predicted"/>
<evidence type="ECO:0000256" key="1">
    <source>
        <dbReference type="SAM" id="Phobius"/>
    </source>
</evidence>
<keyword evidence="1" id="KW-1133">Transmembrane helix</keyword>
<comment type="caution">
    <text evidence="2">The sequence shown here is derived from an EMBL/GenBank/DDBJ whole genome shotgun (WGS) entry which is preliminary data.</text>
</comment>
<dbReference type="EMBL" id="JAMWYS010000032">
    <property type="protein sequence ID" value="MCO4293078.1"/>
    <property type="molecule type" value="Genomic_DNA"/>
</dbReference>
<dbReference type="RefSeq" id="WP_252587572.1">
    <property type="nucleotide sequence ID" value="NZ_JAMWYS010000032.1"/>
</dbReference>
<sequence length="98" mass="11390">MKIERQLSGQEIKTLEKRVKDIGKRKFRLMKFLIFWTLTSLVVGIVASFYVDRGLLILLVVTVLIFIAIGLWTYFDSKLPFDRELKGIEDLKAKNLVT</sequence>
<organism evidence="2 3">
    <name type="scientific">Solitalea agri</name>
    <dbReference type="NCBI Taxonomy" id="2953739"/>
    <lineage>
        <taxon>Bacteria</taxon>
        <taxon>Pseudomonadati</taxon>
        <taxon>Bacteroidota</taxon>
        <taxon>Sphingobacteriia</taxon>
        <taxon>Sphingobacteriales</taxon>
        <taxon>Sphingobacteriaceae</taxon>
        <taxon>Solitalea</taxon>
    </lineage>
</organism>